<name>A0A059FSL3_9PROT</name>
<dbReference type="InterPro" id="IPR036164">
    <property type="entry name" value="bL21-like_sf"/>
</dbReference>
<evidence type="ECO:0000256" key="2">
    <source>
        <dbReference type="ARBA" id="ARBA00022980"/>
    </source>
</evidence>
<dbReference type="NCBIfam" id="TIGR00061">
    <property type="entry name" value="L21"/>
    <property type="match status" value="1"/>
</dbReference>
<accession>A0A059FSL3</accession>
<dbReference type="AlphaFoldDB" id="A0A059FSL3"/>
<dbReference type="Gene3D" id="1.10.150.20">
    <property type="entry name" value="5' to 3' exonuclease, C-terminal subdomain"/>
    <property type="match status" value="1"/>
</dbReference>
<comment type="caution">
    <text evidence="7">The sequence shown here is derived from an EMBL/GenBank/DDBJ whole genome shotgun (WGS) entry which is preliminary data.</text>
</comment>
<keyword evidence="4 5" id="KW-0694">RNA-binding</keyword>
<evidence type="ECO:0000256" key="4">
    <source>
        <dbReference type="HAMAP-Rule" id="MF_01363"/>
    </source>
</evidence>
<dbReference type="PANTHER" id="PTHR21349">
    <property type="entry name" value="50S RIBOSOMAL PROTEIN L21"/>
    <property type="match status" value="1"/>
</dbReference>
<dbReference type="GO" id="GO:0019843">
    <property type="term" value="F:rRNA binding"/>
    <property type="evidence" value="ECO:0007669"/>
    <property type="project" value="UniProtKB-UniRule"/>
</dbReference>
<dbReference type="PATRIC" id="fig|1280950.3.peg.1278"/>
<keyword evidence="8" id="KW-1185">Reference proteome</keyword>
<comment type="similarity">
    <text evidence="1 4 5">Belongs to the bacterial ribosomal protein bL21 family.</text>
</comment>
<proteinExistence type="inferred from homology"/>
<keyword evidence="2 4" id="KW-0689">Ribosomal protein</keyword>
<evidence type="ECO:0000256" key="6">
    <source>
        <dbReference type="SAM" id="MobiDB-lite"/>
    </source>
</evidence>
<protein>
    <recommendedName>
        <fullName evidence="4">Large ribosomal subunit protein bL21</fullName>
    </recommendedName>
</protein>
<evidence type="ECO:0000256" key="5">
    <source>
        <dbReference type="RuleBase" id="RU000562"/>
    </source>
</evidence>
<dbReference type="HAMAP" id="MF_01363">
    <property type="entry name" value="Ribosomal_bL21"/>
    <property type="match status" value="1"/>
</dbReference>
<comment type="subunit">
    <text evidence="4">Part of the 50S ribosomal subunit. Contacts protein L20.</text>
</comment>
<evidence type="ECO:0000313" key="7">
    <source>
        <dbReference type="EMBL" id="KCZ93453.1"/>
    </source>
</evidence>
<dbReference type="eggNOG" id="COG0261">
    <property type="taxonomic scope" value="Bacteria"/>
</dbReference>
<dbReference type="GO" id="GO:1990904">
    <property type="term" value="C:ribonucleoprotein complex"/>
    <property type="evidence" value="ECO:0007669"/>
    <property type="project" value="UniProtKB-KW"/>
</dbReference>
<dbReference type="PANTHER" id="PTHR21349:SF0">
    <property type="entry name" value="LARGE RIBOSOMAL SUBUNIT PROTEIN BL21M"/>
    <property type="match status" value="1"/>
</dbReference>
<sequence>MFAVIKTGGKQYKVSEGDTLVIEKLDAEAGKDVTFDSVLMLGSGDSVTVGAPLVAGATVSAEVAEHMRGPKLITRKKRQRQTYRRTIGHKQHLTTVTITSINADGKKPAKKAAPKKAAAPKAETAPVAETAPKAETAAKPAVDARGRIANLEGKPDNLKKISGVGPVLEKKLHAAGIYYFWQVAALKEDQIVELEEEMSFPGRITRDEWVKQAEEFAKDA</sequence>
<dbReference type="GO" id="GO:0005737">
    <property type="term" value="C:cytoplasm"/>
    <property type="evidence" value="ECO:0007669"/>
    <property type="project" value="UniProtKB-ARBA"/>
</dbReference>
<dbReference type="SUPFAM" id="SSF141091">
    <property type="entry name" value="L21p-like"/>
    <property type="match status" value="1"/>
</dbReference>
<dbReference type="EMBL" id="ARYK01000002">
    <property type="protein sequence ID" value="KCZ93453.1"/>
    <property type="molecule type" value="Genomic_DNA"/>
</dbReference>
<reference evidence="7 8" key="1">
    <citation type="journal article" date="2014" name="Antonie Van Leeuwenhoek">
        <title>Hyphomonas beringensis sp. nov. and Hyphomonas chukchiensis sp. nov., isolated from surface seawater of the Bering Sea and Chukchi Sea.</title>
        <authorList>
            <person name="Li C."/>
            <person name="Lai Q."/>
            <person name="Li G."/>
            <person name="Dong C."/>
            <person name="Wang J."/>
            <person name="Liao Y."/>
            <person name="Shao Z."/>
        </authorList>
    </citation>
    <scope>NUCLEOTIDE SEQUENCE [LARGE SCALE GENOMIC DNA]</scope>
    <source>
        <strain evidence="7 8">MHS-2</strain>
    </source>
</reference>
<dbReference type="eggNOG" id="COG3743">
    <property type="taxonomic scope" value="Bacteria"/>
</dbReference>
<dbReference type="NCBIfam" id="NF008916">
    <property type="entry name" value="PRK12278.1-4"/>
    <property type="match status" value="1"/>
</dbReference>
<feature type="compositionally biased region" description="Low complexity" evidence="6">
    <location>
        <begin position="115"/>
        <end position="137"/>
    </location>
</feature>
<dbReference type="InterPro" id="IPR028909">
    <property type="entry name" value="bL21-like"/>
</dbReference>
<feature type="region of interest" description="Disordered" evidence="6">
    <location>
        <begin position="100"/>
        <end position="137"/>
    </location>
</feature>
<dbReference type="RefSeq" id="WP_035615069.1">
    <property type="nucleotide sequence ID" value="NZ_ARYK01000002.1"/>
</dbReference>
<dbReference type="GO" id="GO:0005840">
    <property type="term" value="C:ribosome"/>
    <property type="evidence" value="ECO:0007669"/>
    <property type="project" value="UniProtKB-KW"/>
</dbReference>
<dbReference type="GO" id="GO:0003735">
    <property type="term" value="F:structural constituent of ribosome"/>
    <property type="evidence" value="ECO:0007669"/>
    <property type="project" value="InterPro"/>
</dbReference>
<keyword evidence="3 4" id="KW-0687">Ribonucleoprotein</keyword>
<dbReference type="Pfam" id="PF00829">
    <property type="entry name" value="Ribosomal_L21p"/>
    <property type="match status" value="1"/>
</dbReference>
<dbReference type="InterPro" id="IPR001787">
    <property type="entry name" value="Ribosomal_bL21"/>
</dbReference>
<comment type="function">
    <text evidence="4 5">This protein binds to 23S rRNA in the presence of protein L20.</text>
</comment>
<evidence type="ECO:0000256" key="3">
    <source>
        <dbReference type="ARBA" id="ARBA00023274"/>
    </source>
</evidence>
<gene>
    <name evidence="4" type="primary">rplU</name>
    <name evidence="7" type="ORF">HJO_06350</name>
</gene>
<organism evidence="7 8">
    <name type="scientific">Hyphomonas johnsonii MHS-2</name>
    <dbReference type="NCBI Taxonomy" id="1280950"/>
    <lineage>
        <taxon>Bacteria</taxon>
        <taxon>Pseudomonadati</taxon>
        <taxon>Pseudomonadota</taxon>
        <taxon>Alphaproteobacteria</taxon>
        <taxon>Hyphomonadales</taxon>
        <taxon>Hyphomonadaceae</taxon>
        <taxon>Hyphomonas</taxon>
    </lineage>
</organism>
<evidence type="ECO:0000256" key="1">
    <source>
        <dbReference type="ARBA" id="ARBA00008563"/>
    </source>
</evidence>
<dbReference type="Proteomes" id="UP000025171">
    <property type="component" value="Unassembled WGS sequence"/>
</dbReference>
<dbReference type="OrthoDB" id="9813334at2"/>
<dbReference type="STRING" id="1280950.HJO_06350"/>
<dbReference type="GO" id="GO:0006412">
    <property type="term" value="P:translation"/>
    <property type="evidence" value="ECO:0007669"/>
    <property type="project" value="UniProtKB-UniRule"/>
</dbReference>
<keyword evidence="4 5" id="KW-0699">rRNA-binding</keyword>
<evidence type="ECO:0000313" key="8">
    <source>
        <dbReference type="Proteomes" id="UP000025171"/>
    </source>
</evidence>